<gene>
    <name evidence="15" type="ORF">TrVE_jg2032</name>
</gene>
<evidence type="ECO:0000313" key="16">
    <source>
        <dbReference type="Proteomes" id="UP001165160"/>
    </source>
</evidence>
<dbReference type="InterPro" id="IPR002305">
    <property type="entry name" value="aa-tRNA-synth_Ic"/>
</dbReference>
<evidence type="ECO:0000256" key="6">
    <source>
        <dbReference type="ARBA" id="ARBA00022598"/>
    </source>
</evidence>
<comment type="subcellular location">
    <subcellularLocation>
        <location evidence="1">Cytoplasm</location>
    </subcellularLocation>
</comment>
<dbReference type="GO" id="GO:0004830">
    <property type="term" value="F:tryptophan-tRNA ligase activity"/>
    <property type="evidence" value="ECO:0007669"/>
    <property type="project" value="UniProtKB-EC"/>
</dbReference>
<evidence type="ECO:0000256" key="7">
    <source>
        <dbReference type="ARBA" id="ARBA00022741"/>
    </source>
</evidence>
<evidence type="ECO:0000256" key="10">
    <source>
        <dbReference type="ARBA" id="ARBA00023146"/>
    </source>
</evidence>
<dbReference type="Gene3D" id="3.40.50.620">
    <property type="entry name" value="HUPs"/>
    <property type="match status" value="1"/>
</dbReference>
<comment type="catalytic activity">
    <reaction evidence="12">
        <text>tRNA(Trp) + L-tryptophan + ATP = L-tryptophyl-tRNA(Trp) + AMP + diphosphate + H(+)</text>
        <dbReference type="Rhea" id="RHEA:24080"/>
        <dbReference type="Rhea" id="RHEA-COMP:9671"/>
        <dbReference type="Rhea" id="RHEA-COMP:9705"/>
        <dbReference type="ChEBI" id="CHEBI:15378"/>
        <dbReference type="ChEBI" id="CHEBI:30616"/>
        <dbReference type="ChEBI" id="CHEBI:33019"/>
        <dbReference type="ChEBI" id="CHEBI:57912"/>
        <dbReference type="ChEBI" id="CHEBI:78442"/>
        <dbReference type="ChEBI" id="CHEBI:78535"/>
        <dbReference type="ChEBI" id="CHEBI:456215"/>
        <dbReference type="EC" id="6.1.1.2"/>
    </reaction>
</comment>
<evidence type="ECO:0000256" key="13">
    <source>
        <dbReference type="SAM" id="MobiDB-lite"/>
    </source>
</evidence>
<organism evidence="15 16">
    <name type="scientific">Triparma verrucosa</name>
    <dbReference type="NCBI Taxonomy" id="1606542"/>
    <lineage>
        <taxon>Eukaryota</taxon>
        <taxon>Sar</taxon>
        <taxon>Stramenopiles</taxon>
        <taxon>Ochrophyta</taxon>
        <taxon>Bolidophyceae</taxon>
        <taxon>Parmales</taxon>
        <taxon>Triparmaceae</taxon>
        <taxon>Triparma</taxon>
    </lineage>
</organism>
<dbReference type="NCBIfam" id="TIGR00233">
    <property type="entry name" value="trpS"/>
    <property type="match status" value="1"/>
</dbReference>
<protein>
    <recommendedName>
        <fullName evidence="4">Tryptophan--tRNA ligase, cytoplasmic</fullName>
        <ecNumber evidence="3">6.1.1.2</ecNumber>
    </recommendedName>
    <alternativeName>
        <fullName evidence="11">Tryptophanyl-tRNA synthetase</fullName>
    </alternativeName>
</protein>
<dbReference type="SUPFAM" id="SSF52374">
    <property type="entry name" value="Nucleotidylyl transferase"/>
    <property type="match status" value="1"/>
</dbReference>
<proteinExistence type="inferred from homology"/>
<keyword evidence="16" id="KW-1185">Reference proteome</keyword>
<keyword evidence="14" id="KW-0732">Signal</keyword>
<evidence type="ECO:0000313" key="15">
    <source>
        <dbReference type="EMBL" id="GMI01112.1"/>
    </source>
</evidence>
<evidence type="ECO:0000256" key="8">
    <source>
        <dbReference type="ARBA" id="ARBA00022840"/>
    </source>
</evidence>
<dbReference type="FunFam" id="1.10.240.10:FF:000007">
    <property type="entry name" value="Tryptophan--tRNA ligase"/>
    <property type="match status" value="1"/>
</dbReference>
<dbReference type="InterPro" id="IPR002306">
    <property type="entry name" value="Trp-tRNA-ligase"/>
</dbReference>
<dbReference type="CDD" id="cd00806">
    <property type="entry name" value="TrpRS_core"/>
    <property type="match status" value="1"/>
</dbReference>
<feature type="chain" id="PRO_5040952736" description="Tryptophan--tRNA ligase, cytoplasmic" evidence="14">
    <location>
        <begin position="27"/>
        <end position="678"/>
    </location>
</feature>
<evidence type="ECO:0000256" key="9">
    <source>
        <dbReference type="ARBA" id="ARBA00022917"/>
    </source>
</evidence>
<keyword evidence="6" id="KW-0436">Ligase</keyword>
<dbReference type="Pfam" id="PF00579">
    <property type="entry name" value="tRNA-synt_1b"/>
    <property type="match status" value="1"/>
</dbReference>
<keyword evidence="7" id="KW-0547">Nucleotide-binding</keyword>
<dbReference type="Proteomes" id="UP001165160">
    <property type="component" value="Unassembled WGS sequence"/>
</dbReference>
<dbReference type="AlphaFoldDB" id="A0A9W7C0R5"/>
<dbReference type="EC" id="6.1.1.2" evidence="3"/>
<accession>A0A9W7C0R5</accession>
<evidence type="ECO:0000256" key="11">
    <source>
        <dbReference type="ARBA" id="ARBA00030268"/>
    </source>
</evidence>
<evidence type="ECO:0000256" key="14">
    <source>
        <dbReference type="SAM" id="SignalP"/>
    </source>
</evidence>
<dbReference type="GO" id="GO:0005524">
    <property type="term" value="F:ATP binding"/>
    <property type="evidence" value="ECO:0007669"/>
    <property type="project" value="UniProtKB-KW"/>
</dbReference>
<dbReference type="InterPro" id="IPR014729">
    <property type="entry name" value="Rossmann-like_a/b/a_fold"/>
</dbReference>
<dbReference type="InterPro" id="IPR001412">
    <property type="entry name" value="aa-tRNA-synth_I_CS"/>
</dbReference>
<reference evidence="16" key="1">
    <citation type="journal article" date="2023" name="Commun. Biol.">
        <title>Genome analysis of Parmales, the sister group of diatoms, reveals the evolutionary specialization of diatoms from phago-mixotrophs to photoautotrophs.</title>
        <authorList>
            <person name="Ban H."/>
            <person name="Sato S."/>
            <person name="Yoshikawa S."/>
            <person name="Yamada K."/>
            <person name="Nakamura Y."/>
            <person name="Ichinomiya M."/>
            <person name="Sato N."/>
            <person name="Blanc-Mathieu R."/>
            <person name="Endo H."/>
            <person name="Kuwata A."/>
            <person name="Ogata H."/>
        </authorList>
    </citation>
    <scope>NUCLEOTIDE SEQUENCE [LARGE SCALE GENOMIC DNA]</scope>
    <source>
        <strain evidence="16">NIES 3699</strain>
    </source>
</reference>
<name>A0A9W7C0R5_9STRA</name>
<comment type="caution">
    <text evidence="15">The sequence shown here is derived from an EMBL/GenBank/DDBJ whole genome shotgun (WGS) entry which is preliminary data.</text>
</comment>
<comment type="similarity">
    <text evidence="2">Belongs to the class-I aminoacyl-tRNA synthetase family.</text>
</comment>
<sequence>MPAPPPPPSIALSILLLRAAVSSALGLDSSTPKHQAPIVTHLRVPGTGKIGVNLGKKTTAMPAGCGIVAVKEGDEFRDSFLDAVQGEMEELIKANHSVKSFKVTRQVYEAKFGKIGYDESNSGVVDTKKKKKKKPKKDKDGKEIIEPEVDPMTEVLDVVYVQNVCFGVAAGPVCASTGEIGEVAIGRGERDSMVVLGRDCSVTVQFTVGGLEAAAAAALGEEEMNAVDLQSDKGAYPTEGSLGKHGSALNDKFSAPATTVEDVAVGIEKAIIEENAEMVVNPWDVAGEIDYTKLIEKFGSQEIDAALLARIEFAIKKIGKVDTLHPWIRRSIFFSHRDMNKILDCVESGKPFYLYTGRGPSSAAMHLGHLVPFMMTRWLQEAFDVPLVVQMTDDEKYLWKGVYNDGDDNLDHYRGLTIENAKDIIACGFIKEKTFLFSDCEYVGSMYPNIVRIWKSVTYSTAKAMFGFEGGSNIGQSAFPAIQAAPSFPSSFPVVLDAGRDSKMACLIPCAIDQDPYFRMTRDVAHKLTPKDHPLGGKPALFHSKFFPPLQGAAGKMSSSDDSSAIFLTDDSDEIARKIKSYAYSGGQETSKLQKEKGANLEMDVSYQWLRFFLDDDAELEKIGNDYGSGSGEFWATGMVKNRLIEILQEMVKKHQERRAKVTNEVVREWMEERKLSF</sequence>
<dbReference type="Gene3D" id="1.10.240.10">
    <property type="entry name" value="Tyrosyl-Transfer RNA Synthetase"/>
    <property type="match status" value="1"/>
</dbReference>
<feature type="region of interest" description="Disordered" evidence="13">
    <location>
        <begin position="124"/>
        <end position="143"/>
    </location>
</feature>
<keyword evidence="9" id="KW-0648">Protein biosynthesis</keyword>
<evidence type="ECO:0000256" key="1">
    <source>
        <dbReference type="ARBA" id="ARBA00004496"/>
    </source>
</evidence>
<dbReference type="PANTHER" id="PTHR10055:SF1">
    <property type="entry name" value="TRYPTOPHAN--TRNA LIGASE, CYTOPLASMIC"/>
    <property type="match status" value="1"/>
</dbReference>
<dbReference type="PROSITE" id="PS00178">
    <property type="entry name" value="AA_TRNA_LIGASE_I"/>
    <property type="match status" value="1"/>
</dbReference>
<keyword evidence="10" id="KW-0030">Aminoacyl-tRNA synthetase</keyword>
<evidence type="ECO:0000256" key="5">
    <source>
        <dbReference type="ARBA" id="ARBA00022490"/>
    </source>
</evidence>
<dbReference type="GO" id="GO:0006436">
    <property type="term" value="P:tryptophanyl-tRNA aminoacylation"/>
    <property type="evidence" value="ECO:0007669"/>
    <property type="project" value="InterPro"/>
</dbReference>
<dbReference type="FunFam" id="3.40.50.620:FF:000033">
    <property type="entry name" value="tryptophan--tRNA ligase, cytoplasmic"/>
    <property type="match status" value="1"/>
</dbReference>
<dbReference type="PRINTS" id="PR01039">
    <property type="entry name" value="TRNASYNTHTRP"/>
</dbReference>
<dbReference type="EMBL" id="BRXX01000258">
    <property type="protein sequence ID" value="GMI01112.1"/>
    <property type="molecule type" value="Genomic_DNA"/>
</dbReference>
<dbReference type="GO" id="GO:0005737">
    <property type="term" value="C:cytoplasm"/>
    <property type="evidence" value="ECO:0007669"/>
    <property type="project" value="UniProtKB-SubCell"/>
</dbReference>
<dbReference type="PANTHER" id="PTHR10055">
    <property type="entry name" value="TRYPTOPHANYL-TRNA SYNTHETASE"/>
    <property type="match status" value="1"/>
</dbReference>
<evidence type="ECO:0000256" key="12">
    <source>
        <dbReference type="ARBA" id="ARBA00049929"/>
    </source>
</evidence>
<feature type="signal peptide" evidence="14">
    <location>
        <begin position="1"/>
        <end position="26"/>
    </location>
</feature>
<evidence type="ECO:0000256" key="2">
    <source>
        <dbReference type="ARBA" id="ARBA00005594"/>
    </source>
</evidence>
<evidence type="ECO:0000256" key="4">
    <source>
        <dbReference type="ARBA" id="ARBA00013782"/>
    </source>
</evidence>
<evidence type="ECO:0000256" key="3">
    <source>
        <dbReference type="ARBA" id="ARBA00013161"/>
    </source>
</evidence>
<keyword evidence="5" id="KW-0963">Cytoplasm</keyword>
<keyword evidence="8" id="KW-0067">ATP-binding</keyword>